<comment type="pathway">
    <text evidence="7">Cell wall biogenesis; peptidoglycan biosynthesis.</text>
</comment>
<dbReference type="EC" id="5.1.1.3" evidence="2 7"/>
<evidence type="ECO:0000256" key="1">
    <source>
        <dbReference type="ARBA" id="ARBA00001602"/>
    </source>
</evidence>
<dbReference type="InterPro" id="IPR033134">
    <property type="entry name" value="Asp/Glu_racemase_AS_2"/>
</dbReference>
<evidence type="ECO:0000256" key="7">
    <source>
        <dbReference type="HAMAP-Rule" id="MF_00258"/>
    </source>
</evidence>
<dbReference type="PROSITE" id="PS00924">
    <property type="entry name" value="ASP_GLU_RACEMASE_2"/>
    <property type="match status" value="1"/>
</dbReference>
<feature type="active site" description="Proton donor/acceptor" evidence="7">
    <location>
        <position position="77"/>
    </location>
</feature>
<feature type="active site" description="Proton donor/acceptor" evidence="7">
    <location>
        <position position="191"/>
    </location>
</feature>
<dbReference type="PANTHER" id="PTHR21198:SF2">
    <property type="entry name" value="GLUTAMATE RACEMASE"/>
    <property type="match status" value="1"/>
</dbReference>
<comment type="similarity">
    <text evidence="7">Belongs to the aspartate/glutamate racemases family.</text>
</comment>
<evidence type="ECO:0000256" key="6">
    <source>
        <dbReference type="ARBA" id="ARBA00023316"/>
    </source>
</evidence>
<dbReference type="GO" id="GO:0009252">
    <property type="term" value="P:peptidoglycan biosynthetic process"/>
    <property type="evidence" value="ECO:0007669"/>
    <property type="project" value="UniProtKB-UniRule"/>
</dbReference>
<dbReference type="EMBL" id="PHAH01000052">
    <property type="protein sequence ID" value="PKM87208.1"/>
    <property type="molecule type" value="Genomic_DNA"/>
</dbReference>
<comment type="function">
    <text evidence="7">Provides the (R)-glutamate required for cell wall biosynthesis.</text>
</comment>
<evidence type="ECO:0000256" key="3">
    <source>
        <dbReference type="ARBA" id="ARBA00022960"/>
    </source>
</evidence>
<feature type="binding site" evidence="7">
    <location>
        <begin position="192"/>
        <end position="193"/>
    </location>
    <ligand>
        <name>substrate</name>
    </ligand>
</feature>
<keyword evidence="3 7" id="KW-0133">Cell shape</keyword>
<evidence type="ECO:0000313" key="9">
    <source>
        <dbReference type="Proteomes" id="UP000233325"/>
    </source>
</evidence>
<dbReference type="HAMAP" id="MF_00258">
    <property type="entry name" value="Glu_racemase"/>
    <property type="match status" value="1"/>
</dbReference>
<dbReference type="InterPro" id="IPR001920">
    <property type="entry name" value="Asp/Glu_race"/>
</dbReference>
<dbReference type="Pfam" id="PF01177">
    <property type="entry name" value="Asp_Glu_race"/>
    <property type="match status" value="1"/>
</dbReference>
<dbReference type="UniPathway" id="UPA00219"/>
<proteinExistence type="inferred from homology"/>
<name>A0A2N2DXM8_9BACT</name>
<dbReference type="SUPFAM" id="SSF53681">
    <property type="entry name" value="Aspartate/glutamate racemase"/>
    <property type="match status" value="2"/>
</dbReference>
<keyword evidence="5 7" id="KW-0413">Isomerase</keyword>
<evidence type="ECO:0000256" key="5">
    <source>
        <dbReference type="ARBA" id="ARBA00023235"/>
    </source>
</evidence>
<dbReference type="InterPro" id="IPR018187">
    <property type="entry name" value="Asp/Glu_racemase_AS_1"/>
</dbReference>
<protein>
    <recommendedName>
        <fullName evidence="2 7">Glutamate racemase</fullName>
        <ecNumber evidence="2 7">5.1.1.3</ecNumber>
    </recommendedName>
</protein>
<comment type="caution">
    <text evidence="8">The sequence shown here is derived from an EMBL/GenBank/DDBJ whole genome shotgun (WGS) entry which is preliminary data.</text>
</comment>
<evidence type="ECO:0000256" key="4">
    <source>
        <dbReference type="ARBA" id="ARBA00022984"/>
    </source>
</evidence>
<dbReference type="GO" id="GO:0008360">
    <property type="term" value="P:regulation of cell shape"/>
    <property type="evidence" value="ECO:0007669"/>
    <property type="project" value="UniProtKB-KW"/>
</dbReference>
<sequence length="273" mass="30358">MLKNKETIKIGVFDSGLGGLTVLKHLLKELPAYDYLYLGDTARVPYGSRSAEVIYRYTEEAVDFLFSKGCQLIILACNTASSQALRRLQQEYLPKKYPDRRILGVIIPLAQAAAHHDNIGVIGTKGTISSGVYKEEILKINKGAAVHSNSAPLLVPLIEEGLAGKPATNMILKKYLQPLKVKKIKTLILGCTHYPFVINDVRRIMGKNCGVPNPGQIIASSLTDYLERHPEYKTESIKDGKREFYLTDEPKSFKSIAENYLGSKIAHIELIEL</sequence>
<dbReference type="AlphaFoldDB" id="A0A2N2DXM8"/>
<evidence type="ECO:0000313" key="8">
    <source>
        <dbReference type="EMBL" id="PKM87208.1"/>
    </source>
</evidence>
<dbReference type="FunFam" id="3.40.50.1860:FF:000001">
    <property type="entry name" value="Glutamate racemase"/>
    <property type="match status" value="1"/>
</dbReference>
<dbReference type="GO" id="GO:0008881">
    <property type="term" value="F:glutamate racemase activity"/>
    <property type="evidence" value="ECO:0007669"/>
    <property type="project" value="UniProtKB-UniRule"/>
</dbReference>
<feature type="binding site" evidence="7">
    <location>
        <begin position="14"/>
        <end position="15"/>
    </location>
    <ligand>
        <name>substrate</name>
    </ligand>
</feature>
<feature type="binding site" evidence="7">
    <location>
        <begin position="46"/>
        <end position="47"/>
    </location>
    <ligand>
        <name>substrate</name>
    </ligand>
</feature>
<dbReference type="PANTHER" id="PTHR21198">
    <property type="entry name" value="GLUTAMATE RACEMASE"/>
    <property type="match status" value="1"/>
</dbReference>
<dbReference type="InterPro" id="IPR015942">
    <property type="entry name" value="Asp/Glu/hydantoin_racemase"/>
</dbReference>
<keyword evidence="6 7" id="KW-0961">Cell wall biogenesis/degradation</keyword>
<dbReference type="Proteomes" id="UP000233325">
    <property type="component" value="Unassembled WGS sequence"/>
</dbReference>
<dbReference type="Gene3D" id="3.40.50.1860">
    <property type="match status" value="2"/>
</dbReference>
<comment type="catalytic activity">
    <reaction evidence="1 7">
        <text>L-glutamate = D-glutamate</text>
        <dbReference type="Rhea" id="RHEA:12813"/>
        <dbReference type="ChEBI" id="CHEBI:29985"/>
        <dbReference type="ChEBI" id="CHEBI:29986"/>
        <dbReference type="EC" id="5.1.1.3"/>
    </reaction>
</comment>
<reference evidence="8 9" key="1">
    <citation type="journal article" date="2017" name="ISME J.">
        <title>Potential for microbial H2 and metal transformations associated with novel bacteria and archaea in deep terrestrial subsurface sediments.</title>
        <authorList>
            <person name="Hernsdorf A.W."/>
            <person name="Amano Y."/>
            <person name="Miyakawa K."/>
            <person name="Ise K."/>
            <person name="Suzuki Y."/>
            <person name="Anantharaman K."/>
            <person name="Probst A."/>
            <person name="Burstein D."/>
            <person name="Thomas B.C."/>
            <person name="Banfield J.F."/>
        </authorList>
    </citation>
    <scope>NUCLEOTIDE SEQUENCE [LARGE SCALE GENOMIC DNA]</scope>
    <source>
        <strain evidence="8">HGW-Falkowbacteria-2</strain>
    </source>
</reference>
<dbReference type="GO" id="GO:0071555">
    <property type="term" value="P:cell wall organization"/>
    <property type="evidence" value="ECO:0007669"/>
    <property type="project" value="UniProtKB-KW"/>
</dbReference>
<organism evidence="8 9">
    <name type="scientific">Candidatus Falkowbacteria bacterium HGW-Falkowbacteria-2</name>
    <dbReference type="NCBI Taxonomy" id="2013769"/>
    <lineage>
        <taxon>Bacteria</taxon>
        <taxon>Candidatus Falkowiibacteriota</taxon>
    </lineage>
</organism>
<keyword evidence="4 7" id="KW-0573">Peptidoglycan synthesis</keyword>
<gene>
    <name evidence="7 8" type="primary">murI</name>
    <name evidence="8" type="ORF">CVU83_03290</name>
</gene>
<dbReference type="PROSITE" id="PS00923">
    <property type="entry name" value="ASP_GLU_RACEMASE_1"/>
    <property type="match status" value="1"/>
</dbReference>
<dbReference type="InterPro" id="IPR004391">
    <property type="entry name" value="Glu_race"/>
</dbReference>
<accession>A0A2N2DXM8</accession>
<evidence type="ECO:0000256" key="2">
    <source>
        <dbReference type="ARBA" id="ARBA00013090"/>
    </source>
</evidence>
<feature type="binding site" evidence="7">
    <location>
        <begin position="78"/>
        <end position="79"/>
    </location>
    <ligand>
        <name>substrate</name>
    </ligand>
</feature>
<dbReference type="NCBIfam" id="TIGR00067">
    <property type="entry name" value="glut_race"/>
    <property type="match status" value="1"/>
</dbReference>